<comment type="caution">
    <text evidence="1">The sequence shown here is derived from an EMBL/GenBank/DDBJ whole genome shotgun (WGS) entry which is preliminary data.</text>
</comment>
<evidence type="ECO:0000313" key="1">
    <source>
        <dbReference type="EMBL" id="OIJ40697.1"/>
    </source>
</evidence>
<protein>
    <submittedName>
        <fullName evidence="1">Uncharacterized protein</fullName>
    </submittedName>
</protein>
<dbReference type="AlphaFoldDB" id="A0A1S2N6I8"/>
<reference evidence="1 2" key="1">
    <citation type="submission" date="2014-10" db="EMBL/GenBank/DDBJ databases">
        <authorList>
            <person name="Seo M.-J."/>
            <person name="Seok Y.J."/>
            <person name="Cha I.-T."/>
        </authorList>
    </citation>
    <scope>NUCLEOTIDE SEQUENCE [LARGE SCALE GENOMIC DNA]</scope>
    <source>
        <strain evidence="1 2">NEU</strain>
    </source>
</reference>
<name>A0A1S2N6I8_9BURK</name>
<sequence>MSRSFTLRHLHRILLVFINLLSTIPAVASDIREPGRDTSIIGEWEIKSVLDYATISVGEDQARSLIGKDLIISREKIELGSRVCSESSFLAESVETNIELRENARTNNDRLRLPNPVTVVELSCAYAYIRNKNRIVLAWNGVFFDAIRKKWPGPTTLPRQPSTGTR</sequence>
<gene>
    <name evidence="1" type="ORF">LO55_4757</name>
</gene>
<accession>A0A1S2N6I8</accession>
<proteinExistence type="predicted"/>
<evidence type="ECO:0000313" key="2">
    <source>
        <dbReference type="Proteomes" id="UP000180246"/>
    </source>
</evidence>
<dbReference type="EMBL" id="JRYB01000001">
    <property type="protein sequence ID" value="OIJ40697.1"/>
    <property type="molecule type" value="Genomic_DNA"/>
</dbReference>
<dbReference type="Proteomes" id="UP000180246">
    <property type="component" value="Unassembled WGS sequence"/>
</dbReference>
<organism evidence="1 2">
    <name type="scientific">Massilia timonae</name>
    <dbReference type="NCBI Taxonomy" id="47229"/>
    <lineage>
        <taxon>Bacteria</taxon>
        <taxon>Pseudomonadati</taxon>
        <taxon>Pseudomonadota</taxon>
        <taxon>Betaproteobacteria</taxon>
        <taxon>Burkholderiales</taxon>
        <taxon>Oxalobacteraceae</taxon>
        <taxon>Telluria group</taxon>
        <taxon>Massilia</taxon>
    </lineage>
</organism>